<dbReference type="EMBL" id="BAAARN010000004">
    <property type="protein sequence ID" value="GAA2738413.1"/>
    <property type="molecule type" value="Genomic_DNA"/>
</dbReference>
<accession>A0ABN3UTQ7</accession>
<dbReference type="InterPro" id="IPR050509">
    <property type="entry name" value="CoA-transferase_III"/>
</dbReference>
<keyword evidence="2" id="KW-1185">Reference proteome</keyword>
<dbReference type="InterPro" id="IPR003673">
    <property type="entry name" value="CoA-Trfase_fam_III"/>
</dbReference>
<gene>
    <name evidence="1" type="ORF">GCM10009867_29530</name>
</gene>
<dbReference type="InterPro" id="IPR044855">
    <property type="entry name" value="CoA-Trfase_III_dom3_sf"/>
</dbReference>
<dbReference type="Proteomes" id="UP001501326">
    <property type="component" value="Unassembled WGS sequence"/>
</dbReference>
<dbReference type="RefSeq" id="WP_344194803.1">
    <property type="nucleotide sequence ID" value="NZ_BAAARN010000004.1"/>
</dbReference>
<sequence length="450" mass="47192">MNQLLRQVLPVLGLDEEHAAGHLDLPAGNALPSALPVSTLACGSVAAAGLAGLALRGAGVEGAAEGGRVHVDPRQVAVAFRSDQVLRVDGAAIDGFAPLSGFFAASDGWVRTHANYPHHRARLLRALDLPETAGRQDVAAAVAGRTAQSVEDAVVADHGIAVRVRSVGEWMASEHARAVSTHEVLAVTRDGDAGAIPVPDRPRVLDLTRVIAGPVATRTLAFVGCDVLRVDSPHLPEIELQHLDTGAGKRSTLIDLHETHARQRFHELLDAADVLVTGYRPGALEVFGLHSDELARSHPGLVVASLSAWTPSGPWGDRRGFDSIVQAATGIAMIESVDGQTPGALPAQALDHATGYLVAAGVLAALRNRTTEGGTWSVSAHLARTAHWLLQSDALDGPAEAVTDVEPWTLARATSHGTVTQSRPAFQIAGGPREFADVGHRWGTDTAEWL</sequence>
<dbReference type="SUPFAM" id="SSF89796">
    <property type="entry name" value="CoA-transferase family III (CaiB/BaiF)"/>
    <property type="match status" value="2"/>
</dbReference>
<dbReference type="PANTHER" id="PTHR48228:SF4">
    <property type="entry name" value="BLR3030 PROTEIN"/>
    <property type="match status" value="1"/>
</dbReference>
<dbReference type="GO" id="GO:0016740">
    <property type="term" value="F:transferase activity"/>
    <property type="evidence" value="ECO:0007669"/>
    <property type="project" value="UniProtKB-KW"/>
</dbReference>
<name>A0ABN3UTQ7_9MICO</name>
<dbReference type="Pfam" id="PF02515">
    <property type="entry name" value="CoA_transf_3"/>
    <property type="match status" value="1"/>
</dbReference>
<dbReference type="Gene3D" id="3.40.50.10540">
    <property type="entry name" value="Crotonobetainyl-coa:carnitine coa-transferase, domain 1"/>
    <property type="match status" value="2"/>
</dbReference>
<dbReference type="PANTHER" id="PTHR48228">
    <property type="entry name" value="SUCCINYL-COA--D-CITRAMALATE COA-TRANSFERASE"/>
    <property type="match status" value="1"/>
</dbReference>
<protein>
    <submittedName>
        <fullName evidence="1">CoA transferase</fullName>
    </submittedName>
</protein>
<dbReference type="Gene3D" id="3.30.1540.10">
    <property type="entry name" value="formyl-coa transferase, domain 3"/>
    <property type="match status" value="1"/>
</dbReference>
<comment type="caution">
    <text evidence="1">The sequence shown here is derived from an EMBL/GenBank/DDBJ whole genome shotgun (WGS) entry which is preliminary data.</text>
</comment>
<reference evidence="1 2" key="1">
    <citation type="journal article" date="2019" name="Int. J. Syst. Evol. Microbiol.">
        <title>The Global Catalogue of Microorganisms (GCM) 10K type strain sequencing project: providing services to taxonomists for standard genome sequencing and annotation.</title>
        <authorList>
            <consortium name="The Broad Institute Genomics Platform"/>
            <consortium name="The Broad Institute Genome Sequencing Center for Infectious Disease"/>
            <person name="Wu L."/>
            <person name="Ma J."/>
        </authorList>
    </citation>
    <scope>NUCLEOTIDE SEQUENCE [LARGE SCALE GENOMIC DNA]</scope>
    <source>
        <strain evidence="1 2">JCM 16378</strain>
    </source>
</reference>
<keyword evidence="1" id="KW-0808">Transferase</keyword>
<evidence type="ECO:0000313" key="1">
    <source>
        <dbReference type="EMBL" id="GAA2738413.1"/>
    </source>
</evidence>
<organism evidence="1 2">
    <name type="scientific">Pedococcus aerophilus</name>
    <dbReference type="NCBI Taxonomy" id="436356"/>
    <lineage>
        <taxon>Bacteria</taxon>
        <taxon>Bacillati</taxon>
        <taxon>Actinomycetota</taxon>
        <taxon>Actinomycetes</taxon>
        <taxon>Micrococcales</taxon>
        <taxon>Intrasporangiaceae</taxon>
        <taxon>Pedococcus</taxon>
    </lineage>
</organism>
<dbReference type="InterPro" id="IPR023606">
    <property type="entry name" value="CoA-Trfase_III_dom_1_sf"/>
</dbReference>
<evidence type="ECO:0000313" key="2">
    <source>
        <dbReference type="Proteomes" id="UP001501326"/>
    </source>
</evidence>
<proteinExistence type="predicted"/>